<keyword evidence="1" id="KW-0472">Membrane</keyword>
<feature type="transmembrane region" description="Helical" evidence="1">
    <location>
        <begin position="92"/>
        <end position="120"/>
    </location>
</feature>
<proteinExistence type="predicted"/>
<protein>
    <submittedName>
        <fullName evidence="2">Paraquat-inducible protein</fullName>
    </submittedName>
</protein>
<dbReference type="AlphaFoldDB" id="A0A5K7ZLZ5"/>
<evidence type="ECO:0000313" key="2">
    <source>
        <dbReference type="EMBL" id="BBO80689.1"/>
    </source>
</evidence>
<name>A0A5K7ZLZ5_9BACT</name>
<reference evidence="2 3" key="1">
    <citation type="submission" date="2019-11" db="EMBL/GenBank/DDBJ databases">
        <title>Comparative genomics of hydrocarbon-degrading Desulfosarcina strains.</title>
        <authorList>
            <person name="Watanabe M."/>
            <person name="Kojima H."/>
            <person name="Fukui M."/>
        </authorList>
    </citation>
    <scope>NUCLEOTIDE SEQUENCE [LARGE SCALE GENOMIC DNA]</scope>
    <source>
        <strain evidence="2 3">28bB2T</strain>
    </source>
</reference>
<dbReference type="Pfam" id="PF04403">
    <property type="entry name" value="PqiA"/>
    <property type="match status" value="1"/>
</dbReference>
<feature type="transmembrane region" description="Helical" evidence="1">
    <location>
        <begin position="47"/>
        <end position="66"/>
    </location>
</feature>
<keyword evidence="1" id="KW-1133">Transmembrane helix</keyword>
<accession>A0A5K7ZLZ5</accession>
<dbReference type="EMBL" id="AP021876">
    <property type="protein sequence ID" value="BBO80689.1"/>
    <property type="molecule type" value="Genomic_DNA"/>
</dbReference>
<feature type="transmembrane region" description="Helical" evidence="1">
    <location>
        <begin position="132"/>
        <end position="153"/>
    </location>
</feature>
<dbReference type="InterPro" id="IPR007498">
    <property type="entry name" value="PqiA-like"/>
</dbReference>
<organism evidence="2 3">
    <name type="scientific">Desulfosarcina ovata subsp. sediminis</name>
    <dbReference type="NCBI Taxonomy" id="885957"/>
    <lineage>
        <taxon>Bacteria</taxon>
        <taxon>Pseudomonadati</taxon>
        <taxon>Thermodesulfobacteriota</taxon>
        <taxon>Desulfobacteria</taxon>
        <taxon>Desulfobacterales</taxon>
        <taxon>Desulfosarcinaceae</taxon>
        <taxon>Desulfosarcina</taxon>
    </lineage>
</organism>
<evidence type="ECO:0000313" key="3">
    <source>
        <dbReference type="Proteomes" id="UP000425960"/>
    </source>
</evidence>
<dbReference type="KEGG" id="dov:DSCO28_12550"/>
<sequence length="199" mass="21710">MMQSVIACHECDLLQQVKPLPPKSTARCVRCGALLYVHTPDTIDRSLAFAITGLVLMLIANIYPFLSLESQGATLETTLITGTLILARQSPIGLAFLVLLTSMLVPCILMGALVVVLGSIKWGHRLPAYRRIFRLALALRPWSMTEVFMLGILVSVVKLAKMATIIPGTALFAFLGLVFVLAAINTVLDPHTVWEKMVP</sequence>
<keyword evidence="1" id="KW-0812">Transmembrane</keyword>
<dbReference type="RefSeq" id="WP_155321571.1">
    <property type="nucleotide sequence ID" value="NZ_AP021876.1"/>
</dbReference>
<feature type="transmembrane region" description="Helical" evidence="1">
    <location>
        <begin position="165"/>
        <end position="188"/>
    </location>
</feature>
<evidence type="ECO:0000256" key="1">
    <source>
        <dbReference type="SAM" id="Phobius"/>
    </source>
</evidence>
<gene>
    <name evidence="2" type="ORF">DSCO28_12550</name>
</gene>
<dbReference type="Proteomes" id="UP000425960">
    <property type="component" value="Chromosome"/>
</dbReference>